<name>A0ACB8XH13_ARCLA</name>
<gene>
    <name evidence="1" type="ORF">L6452_42012</name>
</gene>
<keyword evidence="2" id="KW-1185">Reference proteome</keyword>
<dbReference type="Proteomes" id="UP001055879">
    <property type="component" value="Linkage Group LG17"/>
</dbReference>
<organism evidence="1 2">
    <name type="scientific">Arctium lappa</name>
    <name type="common">Greater burdock</name>
    <name type="synonym">Lappa major</name>
    <dbReference type="NCBI Taxonomy" id="4217"/>
    <lineage>
        <taxon>Eukaryota</taxon>
        <taxon>Viridiplantae</taxon>
        <taxon>Streptophyta</taxon>
        <taxon>Embryophyta</taxon>
        <taxon>Tracheophyta</taxon>
        <taxon>Spermatophyta</taxon>
        <taxon>Magnoliopsida</taxon>
        <taxon>eudicotyledons</taxon>
        <taxon>Gunneridae</taxon>
        <taxon>Pentapetalae</taxon>
        <taxon>asterids</taxon>
        <taxon>campanulids</taxon>
        <taxon>Asterales</taxon>
        <taxon>Asteraceae</taxon>
        <taxon>Carduoideae</taxon>
        <taxon>Cardueae</taxon>
        <taxon>Arctiinae</taxon>
        <taxon>Arctium</taxon>
    </lineage>
</organism>
<sequence length="77" mass="8807">MHMHPNRVRKPSQRILMNTAFSTFTDTVDNRVLLDEEDSGDLPVINISTAEKPLRRVRKKSNEKPDSSPSMEGCMYS</sequence>
<evidence type="ECO:0000313" key="2">
    <source>
        <dbReference type="Proteomes" id="UP001055879"/>
    </source>
</evidence>
<accession>A0ACB8XH13</accession>
<protein>
    <submittedName>
        <fullName evidence="1">Uncharacterized protein</fullName>
    </submittedName>
</protein>
<evidence type="ECO:0000313" key="1">
    <source>
        <dbReference type="EMBL" id="KAI3666971.1"/>
    </source>
</evidence>
<proteinExistence type="predicted"/>
<reference evidence="2" key="1">
    <citation type="journal article" date="2022" name="Mol. Ecol. Resour.">
        <title>The genomes of chicory, endive, great burdock and yacon provide insights into Asteraceae palaeo-polyploidization history and plant inulin production.</title>
        <authorList>
            <person name="Fan W."/>
            <person name="Wang S."/>
            <person name="Wang H."/>
            <person name="Wang A."/>
            <person name="Jiang F."/>
            <person name="Liu H."/>
            <person name="Zhao H."/>
            <person name="Xu D."/>
            <person name="Zhang Y."/>
        </authorList>
    </citation>
    <scope>NUCLEOTIDE SEQUENCE [LARGE SCALE GENOMIC DNA]</scope>
    <source>
        <strain evidence="2">cv. Niubang</strain>
    </source>
</reference>
<comment type="caution">
    <text evidence="1">The sequence shown here is derived from an EMBL/GenBank/DDBJ whole genome shotgun (WGS) entry which is preliminary data.</text>
</comment>
<reference evidence="1 2" key="2">
    <citation type="journal article" date="2022" name="Mol. Ecol. Resour.">
        <title>The genomes of chicory, endive, great burdock and yacon provide insights into Asteraceae paleo-polyploidization history and plant inulin production.</title>
        <authorList>
            <person name="Fan W."/>
            <person name="Wang S."/>
            <person name="Wang H."/>
            <person name="Wang A."/>
            <person name="Jiang F."/>
            <person name="Liu H."/>
            <person name="Zhao H."/>
            <person name="Xu D."/>
            <person name="Zhang Y."/>
        </authorList>
    </citation>
    <scope>NUCLEOTIDE SEQUENCE [LARGE SCALE GENOMIC DNA]</scope>
    <source>
        <strain evidence="2">cv. Niubang</strain>
    </source>
</reference>
<dbReference type="EMBL" id="CM042063">
    <property type="protein sequence ID" value="KAI3666971.1"/>
    <property type="molecule type" value="Genomic_DNA"/>
</dbReference>